<dbReference type="CDD" id="cd15831">
    <property type="entry name" value="BTAD"/>
    <property type="match status" value="1"/>
</dbReference>
<dbReference type="InterPro" id="IPR019734">
    <property type="entry name" value="TPR_rpt"/>
</dbReference>
<dbReference type="GO" id="GO:0006355">
    <property type="term" value="P:regulation of DNA-templated transcription"/>
    <property type="evidence" value="ECO:0007669"/>
    <property type="project" value="InterPro"/>
</dbReference>
<dbReference type="SUPFAM" id="SSF52540">
    <property type="entry name" value="P-loop containing nucleoside triphosphate hydrolases"/>
    <property type="match status" value="1"/>
</dbReference>
<evidence type="ECO:0000256" key="1">
    <source>
        <dbReference type="ARBA" id="ARBA00005820"/>
    </source>
</evidence>
<dbReference type="Pfam" id="PF13424">
    <property type="entry name" value="TPR_12"/>
    <property type="match status" value="1"/>
</dbReference>
<evidence type="ECO:0000256" key="3">
    <source>
        <dbReference type="ARBA" id="ARBA00023125"/>
    </source>
</evidence>
<dbReference type="Gene3D" id="1.25.40.10">
    <property type="entry name" value="Tetratricopeptide repeat domain"/>
    <property type="match status" value="2"/>
</dbReference>
<feature type="repeat" description="TPR" evidence="5">
    <location>
        <begin position="841"/>
        <end position="874"/>
    </location>
</feature>
<dbReference type="PROSITE" id="PS50005">
    <property type="entry name" value="TPR"/>
    <property type="match status" value="1"/>
</dbReference>
<dbReference type="AlphaFoldDB" id="A0A8J4DQ14"/>
<name>A0A8J4DQ14_9ACTN</name>
<dbReference type="SMART" id="SM01043">
    <property type="entry name" value="BTAD"/>
    <property type="match status" value="1"/>
</dbReference>
<dbReference type="InterPro" id="IPR005158">
    <property type="entry name" value="BTAD"/>
</dbReference>
<sequence>MDFRVLGPLEVYGDGRRLDIGRRRERGLLGLLLLAAGATVQADRLLSLLWEGDPPPGARRQLSVNVSRLRGQLGGAGEALVADGLGYRLKVDPDTVDAHRFRSAVERAATVADPKARLALLEETVGLWRGPLLADALSDHARLRVGREFDELHAGAVELLCAAWLDVGADEGLVARLFGLAEQHPARDGPHVLLMRALDACGRTTEALEYYRDLRRRWVEEFGLEPAATIQETHRQLLRGYGESPAAAVPAPRAAPQPAAPWPVPWQLPADASTFTGREPELGALDALLPAGGTLAGPVVVAAITGTAGVGKTALAVHWAHRVADRFPDGNVYVDLRGYGPGLPVRPVDALAQVLRSLGVPPEQIPDDEATATALYRSVQAGRRRLIVLDNAHDAEHARPLLPGAPGSLAVVTSRSALTGLIIGGATMVGLDLLPSADARRFLARRIGPRAEREPDAVDELIALCSRLPLALAVVAARAAGRPAWTLASLAADLRTSRHPLARLADGGDAATDLRRVLSWSYHSLSRPAARLFRLTGLHPGPDISVAAVASLAVVEPDEAHDLVAELLRAHLMVETAPGRGTSHDLLLAYAVELGEAEDSAAERAAALRRLLDHYLHTAFAAALQLYPVRNPIQVPAPAAGVTPERPDGHDQARAWFDAEHPVLLAAIRRAVDAGLDPHAERLAWTVTDYLHRTGRWQDWVTCQTIAVAAARRLDDTAAQARAHRSLGRGLAQLGQFDRAHTEFGHALRLYAASSDVVGQAQTRLYEAFVLDRQRQHERALEAAQQALALYRAAEHLSGCANALNMVGWESTQLNRHREAAAYCTEALRLHERLDDAAGRAATLDSLGGIHHSLGEHEQAVDCYERSLVLFRQLGDRYQEAETLTHLGDLRTAVGDPDAAARAWREALAILEELGHADADAVRHRLGS</sequence>
<keyword evidence="3 6" id="KW-0238">DNA-binding</keyword>
<dbReference type="SMART" id="SM00382">
    <property type="entry name" value="AAA"/>
    <property type="match status" value="1"/>
</dbReference>
<evidence type="ECO:0000313" key="9">
    <source>
        <dbReference type="Proteomes" id="UP000619260"/>
    </source>
</evidence>
<dbReference type="GO" id="GO:0016887">
    <property type="term" value="F:ATP hydrolysis activity"/>
    <property type="evidence" value="ECO:0007669"/>
    <property type="project" value="InterPro"/>
</dbReference>
<dbReference type="Pfam" id="PF03704">
    <property type="entry name" value="BTAD"/>
    <property type="match status" value="1"/>
</dbReference>
<dbReference type="InterPro" id="IPR016032">
    <property type="entry name" value="Sig_transdc_resp-reg_C-effctor"/>
</dbReference>
<dbReference type="RefSeq" id="WP_203898777.1">
    <property type="nucleotide sequence ID" value="NZ_BOPF01000006.1"/>
</dbReference>
<dbReference type="PROSITE" id="PS51755">
    <property type="entry name" value="OMPR_PHOB"/>
    <property type="match status" value="1"/>
</dbReference>
<dbReference type="InterPro" id="IPR001867">
    <property type="entry name" value="OmpR/PhoB-type_DNA-bd"/>
</dbReference>
<evidence type="ECO:0000259" key="7">
    <source>
        <dbReference type="PROSITE" id="PS51755"/>
    </source>
</evidence>
<keyword evidence="4" id="KW-0804">Transcription</keyword>
<reference evidence="8" key="1">
    <citation type="submission" date="2021-01" db="EMBL/GenBank/DDBJ databases">
        <title>Whole genome shotgun sequence of Virgisporangium aliadipatigenens NBRC 105644.</title>
        <authorList>
            <person name="Komaki H."/>
            <person name="Tamura T."/>
        </authorList>
    </citation>
    <scope>NUCLEOTIDE SEQUENCE</scope>
    <source>
        <strain evidence="8">NBRC 105644</strain>
    </source>
</reference>
<dbReference type="SMART" id="SM00862">
    <property type="entry name" value="Trans_reg_C"/>
    <property type="match status" value="1"/>
</dbReference>
<dbReference type="Gene3D" id="3.40.50.300">
    <property type="entry name" value="P-loop containing nucleotide triphosphate hydrolases"/>
    <property type="match status" value="1"/>
</dbReference>
<dbReference type="PANTHER" id="PTHR35807:SF1">
    <property type="entry name" value="TRANSCRIPTIONAL REGULATOR REDD"/>
    <property type="match status" value="1"/>
</dbReference>
<keyword evidence="9" id="KW-1185">Reference proteome</keyword>
<dbReference type="PANTHER" id="PTHR35807">
    <property type="entry name" value="TRANSCRIPTIONAL REGULATOR REDD-RELATED"/>
    <property type="match status" value="1"/>
</dbReference>
<evidence type="ECO:0000313" key="8">
    <source>
        <dbReference type="EMBL" id="GIJ45238.1"/>
    </source>
</evidence>
<dbReference type="SUPFAM" id="SSF46894">
    <property type="entry name" value="C-terminal effector domain of the bipartite response regulators"/>
    <property type="match status" value="1"/>
</dbReference>
<dbReference type="InterPro" id="IPR011990">
    <property type="entry name" value="TPR-like_helical_dom_sf"/>
</dbReference>
<organism evidence="8 9">
    <name type="scientific">Virgisporangium aliadipatigenens</name>
    <dbReference type="NCBI Taxonomy" id="741659"/>
    <lineage>
        <taxon>Bacteria</taxon>
        <taxon>Bacillati</taxon>
        <taxon>Actinomycetota</taxon>
        <taxon>Actinomycetes</taxon>
        <taxon>Micromonosporales</taxon>
        <taxon>Micromonosporaceae</taxon>
        <taxon>Virgisporangium</taxon>
    </lineage>
</organism>
<comment type="similarity">
    <text evidence="1">Belongs to the AfsR/DnrI/RedD regulatory family.</text>
</comment>
<gene>
    <name evidence="8" type="ORF">Val02_21240</name>
</gene>
<dbReference type="GO" id="GO:0003677">
    <property type="term" value="F:DNA binding"/>
    <property type="evidence" value="ECO:0007669"/>
    <property type="project" value="UniProtKB-UniRule"/>
</dbReference>
<dbReference type="InterPro" id="IPR003593">
    <property type="entry name" value="AAA+_ATPase"/>
</dbReference>
<dbReference type="Pfam" id="PF13401">
    <property type="entry name" value="AAA_22"/>
    <property type="match status" value="1"/>
</dbReference>
<evidence type="ECO:0000256" key="6">
    <source>
        <dbReference type="PROSITE-ProRule" id="PRU01091"/>
    </source>
</evidence>
<dbReference type="InterPro" id="IPR051677">
    <property type="entry name" value="AfsR-DnrI-RedD_regulator"/>
</dbReference>
<dbReference type="Proteomes" id="UP000619260">
    <property type="component" value="Unassembled WGS sequence"/>
</dbReference>
<evidence type="ECO:0000256" key="4">
    <source>
        <dbReference type="ARBA" id="ARBA00023163"/>
    </source>
</evidence>
<dbReference type="InterPro" id="IPR027417">
    <property type="entry name" value="P-loop_NTPase"/>
</dbReference>
<proteinExistence type="inferred from homology"/>
<feature type="domain" description="OmpR/PhoB-type" evidence="7">
    <location>
        <begin position="1"/>
        <end position="91"/>
    </location>
</feature>
<evidence type="ECO:0000256" key="5">
    <source>
        <dbReference type="PROSITE-ProRule" id="PRU00339"/>
    </source>
</evidence>
<dbReference type="PRINTS" id="PR00364">
    <property type="entry name" value="DISEASERSIST"/>
</dbReference>
<comment type="caution">
    <text evidence="8">The sequence shown here is derived from an EMBL/GenBank/DDBJ whole genome shotgun (WGS) entry which is preliminary data.</text>
</comment>
<dbReference type="SMART" id="SM00028">
    <property type="entry name" value="TPR"/>
    <property type="match status" value="5"/>
</dbReference>
<dbReference type="InterPro" id="IPR036388">
    <property type="entry name" value="WH-like_DNA-bd_sf"/>
</dbReference>
<dbReference type="GO" id="GO:0000160">
    <property type="term" value="P:phosphorelay signal transduction system"/>
    <property type="evidence" value="ECO:0007669"/>
    <property type="project" value="InterPro"/>
</dbReference>
<dbReference type="Gene3D" id="1.10.10.10">
    <property type="entry name" value="Winged helix-like DNA-binding domain superfamily/Winged helix DNA-binding domain"/>
    <property type="match status" value="1"/>
</dbReference>
<dbReference type="SUPFAM" id="SSF48452">
    <property type="entry name" value="TPR-like"/>
    <property type="match status" value="3"/>
</dbReference>
<accession>A0A8J4DQ14</accession>
<dbReference type="EMBL" id="BOPF01000006">
    <property type="protein sequence ID" value="GIJ45238.1"/>
    <property type="molecule type" value="Genomic_DNA"/>
</dbReference>
<dbReference type="Pfam" id="PF00486">
    <property type="entry name" value="Trans_reg_C"/>
    <property type="match status" value="1"/>
</dbReference>
<keyword evidence="2" id="KW-0805">Transcription regulation</keyword>
<evidence type="ECO:0000256" key="2">
    <source>
        <dbReference type="ARBA" id="ARBA00023015"/>
    </source>
</evidence>
<protein>
    <submittedName>
        <fullName evidence="8">SARP family transcriptional regulator</fullName>
    </submittedName>
</protein>
<feature type="DNA-binding region" description="OmpR/PhoB-type" evidence="6">
    <location>
        <begin position="1"/>
        <end position="91"/>
    </location>
</feature>
<keyword evidence="5" id="KW-0802">TPR repeat</keyword>
<dbReference type="InterPro" id="IPR049945">
    <property type="entry name" value="AAA_22"/>
</dbReference>